<feature type="region of interest" description="Disordered" evidence="1">
    <location>
        <begin position="30"/>
        <end position="88"/>
    </location>
</feature>
<feature type="compositionally biased region" description="Low complexity" evidence="1">
    <location>
        <begin position="286"/>
        <end position="297"/>
    </location>
</feature>
<name>A0AA88LLR4_ARTSF</name>
<feature type="region of interest" description="Disordered" evidence="1">
    <location>
        <begin position="278"/>
        <end position="307"/>
    </location>
</feature>
<feature type="compositionally biased region" description="Basic and acidic residues" evidence="1">
    <location>
        <begin position="51"/>
        <end position="69"/>
    </location>
</feature>
<proteinExistence type="predicted"/>
<comment type="caution">
    <text evidence="2">The sequence shown here is derived from an EMBL/GenBank/DDBJ whole genome shotgun (WGS) entry which is preliminary data.</text>
</comment>
<sequence>MIDKALKYLSGELHHEGMHTREATYRKVGTKPLRNHGGRGLIVQGSSAPRYAREPSPRATIHEDRKNIEDGNNDSSQSDDAYESDDNQATEALTRRYEALQNARNNYSHRPLPRDDLDYSWLQDESFENNILVTEKDKNHGHPTALTKRRVRKPDKEEIRGMILTKAQPRKLGEIDYAIQWDLSPKRNASRPRCNVNNYQQISTVLDHQKDNFLIKDEALLEKLSNKMEKSYPQLLAPSLSPPKSFICGNESQNPDTNELNDSFESQENILRPLSEYPTQEIENKSSISHRQSQSQRNLVKQTGVNDKNQECLSETVDSQLPPNNFSKINNMKDLNNCVLEYPPQKHEHDVLEYPVKLVDSLLPSSDCAKMNNTRNLSSINNCLLEYPSQKREDEIQDYPLHIVDSKFPIRNCAKAYNTRNLSSLNKYLSEYPPQKREAEVTQILNLAKTCTEKANEPIDNTDNDSGLGKDLSVDDKDERTVKGGNFITYDRSFKSTRRELHHTKRNCLACLAKTKDANKQSEISAKSSHSPSRPRKLLVFVDEHHKKEDGSKFRKSKPSVDLGVIPGTPFGPKSFPDHKRLISTNQLAYKPFRAKKHRKMESILVKQDKRVWK</sequence>
<accession>A0AA88LLR4</accession>
<evidence type="ECO:0000256" key="1">
    <source>
        <dbReference type="SAM" id="MobiDB-lite"/>
    </source>
</evidence>
<dbReference type="AlphaFoldDB" id="A0AA88LLR4"/>
<protein>
    <submittedName>
        <fullName evidence="2">Uncharacterized protein</fullName>
    </submittedName>
</protein>
<evidence type="ECO:0000313" key="3">
    <source>
        <dbReference type="Proteomes" id="UP001187531"/>
    </source>
</evidence>
<keyword evidence="3" id="KW-1185">Reference proteome</keyword>
<dbReference type="Proteomes" id="UP001187531">
    <property type="component" value="Unassembled WGS sequence"/>
</dbReference>
<dbReference type="EMBL" id="JAVRJZ010000001">
    <property type="protein sequence ID" value="KAK2726840.1"/>
    <property type="molecule type" value="Genomic_DNA"/>
</dbReference>
<organism evidence="2 3">
    <name type="scientific">Artemia franciscana</name>
    <name type="common">Brine shrimp</name>
    <name type="synonym">Artemia sanfranciscana</name>
    <dbReference type="NCBI Taxonomy" id="6661"/>
    <lineage>
        <taxon>Eukaryota</taxon>
        <taxon>Metazoa</taxon>
        <taxon>Ecdysozoa</taxon>
        <taxon>Arthropoda</taxon>
        <taxon>Crustacea</taxon>
        <taxon>Branchiopoda</taxon>
        <taxon>Anostraca</taxon>
        <taxon>Artemiidae</taxon>
        <taxon>Artemia</taxon>
    </lineage>
</organism>
<gene>
    <name evidence="2" type="ORF">QYM36_007624</name>
</gene>
<feature type="compositionally biased region" description="Polar residues" evidence="1">
    <location>
        <begin position="298"/>
        <end position="307"/>
    </location>
</feature>
<evidence type="ECO:0000313" key="2">
    <source>
        <dbReference type="EMBL" id="KAK2726840.1"/>
    </source>
</evidence>
<reference evidence="2" key="1">
    <citation type="submission" date="2023-07" db="EMBL/GenBank/DDBJ databases">
        <title>Chromosome-level genome assembly of Artemia franciscana.</title>
        <authorList>
            <person name="Jo E."/>
        </authorList>
    </citation>
    <scope>NUCLEOTIDE SEQUENCE</scope>
    <source>
        <tissue evidence="2">Whole body</tissue>
    </source>
</reference>